<dbReference type="InterPro" id="IPR018466">
    <property type="entry name" value="Kre9/Knh1-like_N"/>
</dbReference>
<feature type="domain" description="Yeast cell wall synthesis Kre9/Knh1-like N-terminal" evidence="4">
    <location>
        <begin position="26"/>
        <end position="127"/>
    </location>
</feature>
<keyword evidence="6" id="KW-1185">Reference proteome</keyword>
<dbReference type="InterPro" id="IPR045328">
    <property type="entry name" value="Kre9/Knh1"/>
</dbReference>
<dbReference type="Pfam" id="PF05390">
    <property type="entry name" value="Kre9_KNH1_C"/>
    <property type="match status" value="1"/>
</dbReference>
<organism evidence="5 6">
    <name type="scientific">Aspergillus leporis</name>
    <dbReference type="NCBI Taxonomy" id="41062"/>
    <lineage>
        <taxon>Eukaryota</taxon>
        <taxon>Fungi</taxon>
        <taxon>Dikarya</taxon>
        <taxon>Ascomycota</taxon>
        <taxon>Pezizomycotina</taxon>
        <taxon>Eurotiomycetes</taxon>
        <taxon>Eurotiomycetidae</taxon>
        <taxon>Eurotiales</taxon>
        <taxon>Aspergillaceae</taxon>
        <taxon>Aspergillus</taxon>
        <taxon>Aspergillus subgen. Circumdati</taxon>
    </lineage>
</organism>
<dbReference type="GO" id="GO:0031505">
    <property type="term" value="P:fungal-type cell wall organization"/>
    <property type="evidence" value="ECO:0007669"/>
    <property type="project" value="TreeGrafter"/>
</dbReference>
<dbReference type="InterPro" id="IPR008659">
    <property type="entry name" value="Kre9/Knh1_C"/>
</dbReference>
<feature type="chain" id="PRO_5024885565" evidence="2">
    <location>
        <begin position="20"/>
        <end position="253"/>
    </location>
</feature>
<evidence type="ECO:0000256" key="2">
    <source>
        <dbReference type="SAM" id="SignalP"/>
    </source>
</evidence>
<proteinExistence type="predicted"/>
<dbReference type="Pfam" id="PF10342">
    <property type="entry name" value="Kre9_KNH"/>
    <property type="match status" value="1"/>
</dbReference>
<keyword evidence="1 2" id="KW-0732">Signal</keyword>
<feature type="domain" description="Yeast cell wall synthesis Kre9/Knh1 C-terminal" evidence="3">
    <location>
        <begin position="162"/>
        <end position="241"/>
    </location>
</feature>
<evidence type="ECO:0000313" key="6">
    <source>
        <dbReference type="Proteomes" id="UP000326565"/>
    </source>
</evidence>
<evidence type="ECO:0000313" key="5">
    <source>
        <dbReference type="EMBL" id="KAB8069005.1"/>
    </source>
</evidence>
<evidence type="ECO:0000256" key="1">
    <source>
        <dbReference type="ARBA" id="ARBA00022729"/>
    </source>
</evidence>
<dbReference type="EMBL" id="ML732362">
    <property type="protein sequence ID" value="KAB8069005.1"/>
    <property type="molecule type" value="Genomic_DNA"/>
</dbReference>
<name>A0A5N5WMH1_9EURO</name>
<dbReference type="AlphaFoldDB" id="A0A5N5WMH1"/>
<sequence length="253" mass="27403">MRLTRSLPFVLVLLSKALADVEFTAPTRGTVLKSGDVVTVHWKDSGESPRISELLQYDLYLSAGGDTPGSHEDVAVLIKEGVFARGNSVSFKIDPEVGGNNPNAYFLKMVASGPDAFVVNYSDRFTLTGMTGTFSPDLENGISSLNGGHEQQELRKRQAAGAYTIPYQLQTGPTRYAPMAKKPGSTIPVNKSPTPQFPTSAYDVATAYLAAPTVQTTVSATLTYSVSSIENTASPAPHPHDEKMKRYLERWKD</sequence>
<evidence type="ECO:0000259" key="3">
    <source>
        <dbReference type="Pfam" id="PF05390"/>
    </source>
</evidence>
<evidence type="ECO:0000259" key="4">
    <source>
        <dbReference type="Pfam" id="PF10342"/>
    </source>
</evidence>
<gene>
    <name evidence="5" type="ORF">BDV29DRAFT_60688</name>
</gene>
<dbReference type="Proteomes" id="UP000326565">
    <property type="component" value="Unassembled WGS sequence"/>
</dbReference>
<accession>A0A5N5WMH1</accession>
<feature type="signal peptide" evidence="2">
    <location>
        <begin position="1"/>
        <end position="19"/>
    </location>
</feature>
<dbReference type="PANTHER" id="PTHR28154:SF1">
    <property type="entry name" value="CELL WALL SYNTHESIS PROTEIN KNH1-RELATED"/>
    <property type="match status" value="1"/>
</dbReference>
<dbReference type="GO" id="GO:0042546">
    <property type="term" value="P:cell wall biogenesis"/>
    <property type="evidence" value="ECO:0007669"/>
    <property type="project" value="InterPro"/>
</dbReference>
<dbReference type="GO" id="GO:0006078">
    <property type="term" value="P:(1-&gt;6)-beta-D-glucan biosynthetic process"/>
    <property type="evidence" value="ECO:0007669"/>
    <property type="project" value="InterPro"/>
</dbReference>
<dbReference type="OrthoDB" id="2432613at2759"/>
<reference evidence="5 6" key="1">
    <citation type="submission" date="2019-04" db="EMBL/GenBank/DDBJ databases">
        <title>Friends and foes A comparative genomics study of 23 Aspergillus species from section Flavi.</title>
        <authorList>
            <consortium name="DOE Joint Genome Institute"/>
            <person name="Kjaerbolling I."/>
            <person name="Vesth T."/>
            <person name="Frisvad J.C."/>
            <person name="Nybo J.L."/>
            <person name="Theobald S."/>
            <person name="Kildgaard S."/>
            <person name="Isbrandt T."/>
            <person name="Kuo A."/>
            <person name="Sato A."/>
            <person name="Lyhne E.K."/>
            <person name="Kogle M.E."/>
            <person name="Wiebenga A."/>
            <person name="Kun R.S."/>
            <person name="Lubbers R.J."/>
            <person name="Makela M.R."/>
            <person name="Barry K."/>
            <person name="Chovatia M."/>
            <person name="Clum A."/>
            <person name="Daum C."/>
            <person name="Haridas S."/>
            <person name="He G."/>
            <person name="LaButti K."/>
            <person name="Lipzen A."/>
            <person name="Mondo S."/>
            <person name="Riley R."/>
            <person name="Salamov A."/>
            <person name="Simmons B.A."/>
            <person name="Magnuson J.K."/>
            <person name="Henrissat B."/>
            <person name="Mortensen U.H."/>
            <person name="Larsen T.O."/>
            <person name="Devries R.P."/>
            <person name="Grigoriev I.V."/>
            <person name="Machida M."/>
            <person name="Baker S.E."/>
            <person name="Andersen M.R."/>
        </authorList>
    </citation>
    <scope>NUCLEOTIDE SEQUENCE [LARGE SCALE GENOMIC DNA]</scope>
    <source>
        <strain evidence="5 6">CBS 151.66</strain>
    </source>
</reference>
<dbReference type="GO" id="GO:0005576">
    <property type="term" value="C:extracellular region"/>
    <property type="evidence" value="ECO:0007669"/>
    <property type="project" value="TreeGrafter"/>
</dbReference>
<protein>
    <submittedName>
        <fullName evidence="5">Ser-Thr-rich glycosyl-phosphatidyl-inositol-anchored membrane family-domain-containing protein</fullName>
    </submittedName>
</protein>
<dbReference type="PANTHER" id="PTHR28154">
    <property type="entry name" value="CELL WALL SYNTHESIS PROTEIN KNH1-RELATED"/>
    <property type="match status" value="1"/>
</dbReference>